<dbReference type="GO" id="GO:1990351">
    <property type="term" value="C:transporter complex"/>
    <property type="evidence" value="ECO:0007669"/>
    <property type="project" value="TreeGrafter"/>
</dbReference>
<evidence type="ECO:0000256" key="6">
    <source>
        <dbReference type="HAMAP-Rule" id="MF_01186"/>
    </source>
</evidence>
<dbReference type="HAMAP" id="MF_01186">
    <property type="entry name" value="LPS_assembly_LptE"/>
    <property type="match status" value="1"/>
</dbReference>
<evidence type="ECO:0000256" key="2">
    <source>
        <dbReference type="ARBA" id="ARBA00023136"/>
    </source>
</evidence>
<comment type="subcellular location">
    <subcellularLocation>
        <location evidence="6">Cell outer membrane</location>
        <topology evidence="6">Lipid-anchor</topology>
    </subcellularLocation>
</comment>
<dbReference type="OrthoDB" id="5801564at2"/>
<keyword evidence="2 6" id="KW-0472">Membrane</keyword>
<dbReference type="PROSITE" id="PS51257">
    <property type="entry name" value="PROKAR_LIPOPROTEIN"/>
    <property type="match status" value="1"/>
</dbReference>
<dbReference type="Gene3D" id="3.30.160.150">
    <property type="entry name" value="Lipoprotein like domain"/>
    <property type="match status" value="1"/>
</dbReference>
<dbReference type="RefSeq" id="WP_024523180.1">
    <property type="nucleotide sequence ID" value="NZ_CP065626.1"/>
</dbReference>
<gene>
    <name evidence="6 7" type="primary">lptE</name>
    <name evidence="7" type="ORF">NCTC12121_00892</name>
</gene>
<dbReference type="InterPro" id="IPR007485">
    <property type="entry name" value="LPS_assembly_LptE"/>
</dbReference>
<dbReference type="GO" id="GO:0015920">
    <property type="term" value="P:lipopolysaccharide transport"/>
    <property type="evidence" value="ECO:0007669"/>
    <property type="project" value="TreeGrafter"/>
</dbReference>
<comment type="subunit">
    <text evidence="6">Component of the lipopolysaccharide transport and assembly complex. Interacts with LptD.</text>
</comment>
<organism evidence="7 8">
    <name type="scientific">Edwardsiella hoshinae</name>
    <dbReference type="NCBI Taxonomy" id="93378"/>
    <lineage>
        <taxon>Bacteria</taxon>
        <taxon>Pseudomonadati</taxon>
        <taxon>Pseudomonadota</taxon>
        <taxon>Gammaproteobacteria</taxon>
        <taxon>Enterobacterales</taxon>
        <taxon>Hafniaceae</taxon>
        <taxon>Edwardsiella</taxon>
    </lineage>
</organism>
<dbReference type="STRING" id="93378.A9798_04060"/>
<evidence type="ECO:0000313" key="7">
    <source>
        <dbReference type="EMBL" id="STC85592.1"/>
    </source>
</evidence>
<dbReference type="GO" id="GO:0009279">
    <property type="term" value="C:cell outer membrane"/>
    <property type="evidence" value="ECO:0007669"/>
    <property type="project" value="UniProtKB-SubCell"/>
</dbReference>
<dbReference type="PANTHER" id="PTHR38098">
    <property type="entry name" value="LPS-ASSEMBLY LIPOPROTEIN LPTE"/>
    <property type="match status" value="1"/>
</dbReference>
<comment type="function">
    <text evidence="6">Together with LptD, is involved in the assembly of lipopolysaccharide (LPS) at the surface of the outer membrane. Required for the proper assembly of LptD. Binds LPS and may serve as the LPS recognition site at the outer membrane.</text>
</comment>
<dbReference type="EMBL" id="UFXZ01000001">
    <property type="protein sequence ID" value="STC85592.1"/>
    <property type="molecule type" value="Genomic_DNA"/>
</dbReference>
<keyword evidence="4 6" id="KW-0998">Cell outer membrane</keyword>
<protein>
    <recommendedName>
        <fullName evidence="6">LPS-assembly lipoprotein LptE</fullName>
    </recommendedName>
</protein>
<accession>A0A376DAN2</accession>
<evidence type="ECO:0000313" key="8">
    <source>
        <dbReference type="Proteomes" id="UP000255248"/>
    </source>
</evidence>
<evidence type="ECO:0000256" key="5">
    <source>
        <dbReference type="ARBA" id="ARBA00023288"/>
    </source>
</evidence>
<comment type="similarity">
    <text evidence="6">Belongs to the LptE lipoprotein family.</text>
</comment>
<sequence length="232" mass="25437">MRHRITTLLLGLAVLLTAGCGFHLRGNVQVPSEFHKLILDSSDPYGPFTRAVREQLRLNDIIIVDAQSLAAQSRTAQTATDNTAKTEVDKTASALPSLRLLGISRSQDTVSIFKDGVTAEYQMVMTANAQVLVRGHDIYPLTVRVYRSFFDNPLAALAKDAEQTMLVQEMYQQAAQQLVRKLMSVQAAELHNNDRRMSVEASAPRVQGSDDFERVNTSIIAAPASTAGHTAQ</sequence>
<reference evidence="7 8" key="1">
    <citation type="submission" date="2018-06" db="EMBL/GenBank/DDBJ databases">
        <authorList>
            <consortium name="Pathogen Informatics"/>
            <person name="Doyle S."/>
        </authorList>
    </citation>
    <scope>NUCLEOTIDE SEQUENCE [LARGE SCALE GENOMIC DNA]</scope>
    <source>
        <strain evidence="7 8">NCTC12121</strain>
    </source>
</reference>
<keyword evidence="5 6" id="KW-0449">Lipoprotein</keyword>
<dbReference type="AlphaFoldDB" id="A0A376DAN2"/>
<keyword evidence="3 6" id="KW-0564">Palmitate</keyword>
<dbReference type="GO" id="GO:0043165">
    <property type="term" value="P:Gram-negative-bacterium-type cell outer membrane assembly"/>
    <property type="evidence" value="ECO:0007669"/>
    <property type="project" value="UniProtKB-UniRule"/>
</dbReference>
<proteinExistence type="inferred from homology"/>
<evidence type="ECO:0000256" key="1">
    <source>
        <dbReference type="ARBA" id="ARBA00022729"/>
    </source>
</evidence>
<dbReference type="Pfam" id="PF04390">
    <property type="entry name" value="LptE"/>
    <property type="match status" value="1"/>
</dbReference>
<name>A0A376DAN2_9GAMM</name>
<dbReference type="GO" id="GO:0001530">
    <property type="term" value="F:lipopolysaccharide binding"/>
    <property type="evidence" value="ECO:0007669"/>
    <property type="project" value="TreeGrafter"/>
</dbReference>
<evidence type="ECO:0000256" key="3">
    <source>
        <dbReference type="ARBA" id="ARBA00023139"/>
    </source>
</evidence>
<dbReference type="Proteomes" id="UP000255248">
    <property type="component" value="Unassembled WGS sequence"/>
</dbReference>
<dbReference type="PANTHER" id="PTHR38098:SF1">
    <property type="entry name" value="LPS-ASSEMBLY LIPOPROTEIN LPTE"/>
    <property type="match status" value="1"/>
</dbReference>
<keyword evidence="1 6" id="KW-0732">Signal</keyword>
<evidence type="ECO:0000256" key="4">
    <source>
        <dbReference type="ARBA" id="ARBA00023237"/>
    </source>
</evidence>